<evidence type="ECO:0000313" key="1">
    <source>
        <dbReference type="EMBL" id="AKJ19960.1"/>
    </source>
</evidence>
<evidence type="ECO:0000313" key="11">
    <source>
        <dbReference type="EMBL" id="MIT50589.1"/>
    </source>
</evidence>
<reference evidence="1" key="1">
    <citation type="submission" date="2015-03" db="EMBL/GenBank/DDBJ databases">
        <title>Complete genome sequences of four Salmonella Typhimurium IncHI1 plasmids and their characteristics.</title>
        <authorList>
            <person name="Kubasova T."/>
            <person name="Matiasovicova J."/>
            <person name="Cejkova D."/>
            <person name="Sekelova Z."/>
            <person name="Polansky O."/>
            <person name="Medvecky M."/>
            <person name="Rychlik I."/>
            <person name="Juricova H."/>
        </authorList>
    </citation>
    <scope>NUCLEOTIDE SEQUENCE</scope>
    <source>
        <strain evidence="2">109/9</strain>
        <strain evidence="3">B71</strain>
        <strain evidence="1">F8475</strain>
        <plasmid evidence="2">p109/9</plasmid>
        <plasmid evidence="3">pB71</plasmid>
        <plasmid evidence="1">pF8475</plasmid>
    </source>
</reference>
<dbReference type="EMBL" id="KP899806">
    <property type="protein sequence ID" value="AKJ20334.1"/>
    <property type="molecule type" value="Genomic_DNA"/>
</dbReference>
<evidence type="ECO:0000313" key="9">
    <source>
        <dbReference type="EMBL" id="HAF0196966.1"/>
    </source>
</evidence>
<dbReference type="EMBL" id="DAANGX010000042">
    <property type="protein sequence ID" value="HAC9822734.1"/>
    <property type="molecule type" value="Genomic_DNA"/>
</dbReference>
<dbReference type="EMBL" id="DAAOJG010000029">
    <property type="protein sequence ID" value="HAD3314348.1"/>
    <property type="molecule type" value="Genomic_DNA"/>
</dbReference>
<dbReference type="EMBL" id="DAANHM010000034">
    <property type="protein sequence ID" value="HAC9896148.1"/>
    <property type="molecule type" value="Genomic_DNA"/>
</dbReference>
<protein>
    <submittedName>
        <fullName evidence="1">Uncharacterized protein</fullName>
    </submittedName>
</protein>
<dbReference type="EMBL" id="DAANFW010000028">
    <property type="protein sequence ID" value="HAC9693266.1"/>
    <property type="molecule type" value="Genomic_DNA"/>
</dbReference>
<dbReference type="RefSeq" id="WP_001096299.1">
    <property type="nucleotide sequence ID" value="NZ_CBDFRU010000031.1"/>
</dbReference>
<geneLocation type="plasmid" evidence="1">
    <name>pF8475</name>
</geneLocation>
<name>A0A0G3B6P6_SALTM</name>
<dbReference type="EMBL" id="KP899804">
    <property type="protein sequence ID" value="AKJ19960.1"/>
    <property type="molecule type" value="Genomic_DNA"/>
</dbReference>
<organism evidence="1">
    <name type="scientific">Salmonella typhimurium</name>
    <dbReference type="NCBI Taxonomy" id="90371"/>
    <lineage>
        <taxon>Bacteria</taxon>
        <taxon>Pseudomonadati</taxon>
        <taxon>Pseudomonadota</taxon>
        <taxon>Gammaproteobacteria</taxon>
        <taxon>Enterobacterales</taxon>
        <taxon>Enterobacteriaceae</taxon>
        <taxon>Salmonella</taxon>
    </lineage>
</organism>
<dbReference type="EMBL" id="DAATVE010000030">
    <property type="protein sequence ID" value="HAF0254048.1"/>
    <property type="molecule type" value="Genomic_DNA"/>
</dbReference>
<proteinExistence type="predicted"/>
<dbReference type="Proteomes" id="UP000885258">
    <property type="component" value="Unassembled WGS sequence"/>
</dbReference>
<evidence type="ECO:0000313" key="10">
    <source>
        <dbReference type="EMBL" id="HAF0254048.1"/>
    </source>
</evidence>
<geneLocation type="plasmid" evidence="2">
    <name>p109/9</name>
</geneLocation>
<evidence type="ECO:0000313" key="6">
    <source>
        <dbReference type="EMBL" id="HAC9822734.1"/>
    </source>
</evidence>
<gene>
    <name evidence="11" type="ORF">AU613_17160</name>
    <name evidence="5" type="ORF">G0K70_21915</name>
    <name evidence="4" type="ORF">G0K78_19815</name>
    <name evidence="6" type="ORF">G0L07_13265</name>
    <name evidence="7" type="ORF">G0L24_19150</name>
    <name evidence="8" type="ORF">G1O83_23360</name>
    <name evidence="10" type="ORF">G9C49_004058</name>
    <name evidence="9" type="ORF">GTH89_14740</name>
</gene>
<keyword evidence="1" id="KW-0614">Plasmid</keyword>
<evidence type="ECO:0000313" key="5">
    <source>
        <dbReference type="EMBL" id="HAC9693266.1"/>
    </source>
</evidence>
<evidence type="ECO:0000313" key="4">
    <source>
        <dbReference type="EMBL" id="HAC9687819.1"/>
    </source>
</evidence>
<dbReference type="EMBL" id="DAANFV010000017">
    <property type="protein sequence ID" value="HAC9687819.1"/>
    <property type="molecule type" value="Genomic_DNA"/>
</dbReference>
<accession>A0A6C8YRP9</accession>
<evidence type="ECO:0000313" key="2">
    <source>
        <dbReference type="EMBL" id="AKJ20157.1"/>
    </source>
</evidence>
<evidence type="ECO:0000313" key="8">
    <source>
        <dbReference type="EMBL" id="HAD3314348.1"/>
    </source>
</evidence>
<geneLocation type="plasmid" evidence="3">
    <name>pB71</name>
</geneLocation>
<dbReference type="EMBL" id="KP899805">
    <property type="protein sequence ID" value="AKJ20157.1"/>
    <property type="molecule type" value="Genomic_DNA"/>
</dbReference>
<dbReference type="AlphaFoldDB" id="A0A0G3B6P6"/>
<accession>A0A0G3B6P6</accession>
<reference evidence="4" key="4">
    <citation type="submission" date="2019-01" db="EMBL/GenBank/DDBJ databases">
        <authorList>
            <consortium name="NCBI Pathogen Detection Project"/>
        </authorList>
    </citation>
    <scope>NUCLEOTIDE SEQUENCE</scope>
    <source>
        <strain evidence="10">2011-60-876-1</strain>
        <strain evidence="9">373DRC</strain>
        <strain evidence="6">D14916</strain>
        <strain evidence="7">I32</strain>
        <strain evidence="4">S05012-15</strain>
        <strain evidence="5">S05117-15</strain>
        <strain evidence="8">Typhimurium</strain>
    </source>
</reference>
<reference evidence="4" key="2">
    <citation type="journal article" date="2018" name="Genome Biol.">
        <title>SKESA: strategic k-mer extension for scrupulous assemblies.</title>
        <authorList>
            <person name="Souvorov A."/>
            <person name="Agarwala R."/>
            <person name="Lipman D.J."/>
        </authorList>
    </citation>
    <scope>NUCLEOTIDE SEQUENCE</scope>
    <source>
        <strain evidence="10">2011-60-876-1</strain>
        <strain evidence="9">373DRC</strain>
        <strain evidence="6">D14916</strain>
        <strain evidence="7">I32</strain>
        <strain evidence="4">S05012-15</strain>
        <strain evidence="5">S05117-15</strain>
        <strain evidence="8">Typhimurium</strain>
    </source>
</reference>
<reference evidence="11" key="3">
    <citation type="submission" date="2018-08" db="EMBL/GenBank/DDBJ databases">
        <authorList>
            <person name="Ashton P.M."/>
            <person name="Dallman T."/>
            <person name="Nair S."/>
            <person name="De Pinna E."/>
            <person name="Peters T."/>
            <person name="Grant K."/>
        </authorList>
    </citation>
    <scope>NUCLEOTIDE SEQUENCE [LARGE SCALE GENOMIC DNA]</scope>
    <source>
        <strain evidence="11">29290</strain>
    </source>
</reference>
<evidence type="ECO:0000313" key="7">
    <source>
        <dbReference type="EMBL" id="HAC9896148.1"/>
    </source>
</evidence>
<sequence>MAKLISTRELATIITALLVKPELLGELDSPEKHRALMEDLGRVVAEHCGGNVTEIALPETDGTAAEGALQNGQPVRYLETKESSPYLIVHPDASLPSVTQNVWMHADHDGWEEHFNGETDALTPEMSEQFRQQVYALLTPESHTTSSEMRLTLQDWQLGEAEIPEEDCQPYQVKVLAENKNVQCEVTNETGTTCFGLILEIDRGVPTLHIDTGSDSLLHIHAAHDGLVLTPDAPSHRFEDAPVDRFSYNSPSLLVPGV</sequence>
<dbReference type="EMBL" id="DAATUV010000016">
    <property type="protein sequence ID" value="HAF0196966.1"/>
    <property type="molecule type" value="Genomic_DNA"/>
</dbReference>
<dbReference type="EMBL" id="RSUA01000035">
    <property type="protein sequence ID" value="MIT50589.1"/>
    <property type="molecule type" value="Genomic_DNA"/>
</dbReference>
<evidence type="ECO:0000313" key="3">
    <source>
        <dbReference type="EMBL" id="AKJ20334.1"/>
    </source>
</evidence>